<evidence type="ECO:0000259" key="2">
    <source>
        <dbReference type="SMART" id="SM00838"/>
    </source>
</evidence>
<dbReference type="SMART" id="SM00838">
    <property type="entry name" value="EFG_C"/>
    <property type="match status" value="1"/>
</dbReference>
<feature type="domain" description="Elongation factor EFG" evidence="2">
    <location>
        <begin position="6"/>
        <end position="91"/>
    </location>
</feature>
<evidence type="ECO:0000313" key="3">
    <source>
        <dbReference type="EMBL" id="PST38040.1"/>
    </source>
</evidence>
<dbReference type="AlphaFoldDB" id="A0A2T3FRZ7"/>
<dbReference type="Gene3D" id="3.30.70.240">
    <property type="match status" value="1"/>
</dbReference>
<protein>
    <recommendedName>
        <fullName evidence="2">Elongation factor EFG domain-containing protein</fullName>
    </recommendedName>
</protein>
<dbReference type="SUPFAM" id="SSF54980">
    <property type="entry name" value="EF-G C-terminal domain-like"/>
    <property type="match status" value="1"/>
</dbReference>
<dbReference type="InterPro" id="IPR000640">
    <property type="entry name" value="EFG_V-like"/>
</dbReference>
<dbReference type="Pfam" id="PF00679">
    <property type="entry name" value="EFG_C"/>
    <property type="match status" value="1"/>
</dbReference>
<accession>A0A2T3FRZ7</accession>
<dbReference type="Proteomes" id="UP000241048">
    <property type="component" value="Unassembled WGS sequence"/>
</dbReference>
<evidence type="ECO:0000313" key="4">
    <source>
        <dbReference type="Proteomes" id="UP000241048"/>
    </source>
</evidence>
<dbReference type="InterPro" id="IPR035650">
    <property type="entry name" value="Tet_C"/>
</dbReference>
<evidence type="ECO:0000256" key="1">
    <source>
        <dbReference type="ARBA" id="ARBA00022917"/>
    </source>
</evidence>
<dbReference type="EMBL" id="PYLO01000002">
    <property type="protein sequence ID" value="PST38040.1"/>
    <property type="molecule type" value="Genomic_DNA"/>
</dbReference>
<name>A0A2T3FRZ7_9CLOT</name>
<proteinExistence type="predicted"/>
<keyword evidence="4" id="KW-1185">Reference proteome</keyword>
<dbReference type="CDD" id="cd03711">
    <property type="entry name" value="Tet_C"/>
    <property type="match status" value="1"/>
</dbReference>
<organism evidence="3 4">
    <name type="scientific">Clostridium fessum</name>
    <dbReference type="NCBI Taxonomy" id="2126740"/>
    <lineage>
        <taxon>Bacteria</taxon>
        <taxon>Bacillati</taxon>
        <taxon>Bacillota</taxon>
        <taxon>Clostridia</taxon>
        <taxon>Eubacteriales</taxon>
        <taxon>Clostridiaceae</taxon>
        <taxon>Clostridium</taxon>
    </lineage>
</organism>
<dbReference type="GO" id="GO:0006412">
    <property type="term" value="P:translation"/>
    <property type="evidence" value="ECO:0007669"/>
    <property type="project" value="UniProtKB-KW"/>
</dbReference>
<gene>
    <name evidence="3" type="ORF">C7U56_06185</name>
</gene>
<comment type="caution">
    <text evidence="3">The sequence shown here is derived from an EMBL/GenBank/DDBJ whole genome shotgun (WGS) entry which is preliminary data.</text>
</comment>
<reference evidence="3 4" key="1">
    <citation type="submission" date="2018-03" db="EMBL/GenBank/DDBJ databases">
        <title>Lachnoclostridium SNUG30386 gen.nov., sp.nov., isolated from human faeces.</title>
        <authorList>
            <person name="Seo B."/>
            <person name="Jeon K."/>
            <person name="Ko G."/>
        </authorList>
    </citation>
    <scope>NUCLEOTIDE SEQUENCE [LARGE SCALE GENOMIC DNA]</scope>
    <source>
        <strain evidence="3 4">SNUG30386</strain>
    </source>
</reference>
<sequence>MQAHSMLLEPFYAFHLTIPDKMVGRAMTDLERRFAVFEGPVLEDGQAILTGRAPASSLDGYQTEVTVYTSGLGQLVCTLDGYGPCHNEEEVIEAAGYDPDADLANPSGSVFCFHGAGVYGETAAHRKSGGCNIRSSDYR</sequence>
<dbReference type="InterPro" id="IPR035647">
    <property type="entry name" value="EFG_III/V"/>
</dbReference>
<keyword evidence="1" id="KW-0648">Protein biosynthesis</keyword>